<reference evidence="6" key="1">
    <citation type="submission" date="2022-06" db="EMBL/GenBank/DDBJ databases">
        <title>Genomic Encyclopedia of Archaeal and Bacterial Type Strains, Phase II (KMG-II): from individual species to whole genera.</title>
        <authorList>
            <person name="Goeker M."/>
        </authorList>
    </citation>
    <scope>NUCLEOTIDE SEQUENCE</scope>
    <source>
        <strain evidence="6">DSM 43935</strain>
    </source>
</reference>
<evidence type="ECO:0000256" key="3">
    <source>
        <dbReference type="ARBA" id="ARBA00022679"/>
    </source>
</evidence>
<dbReference type="PROSITE" id="PS00105">
    <property type="entry name" value="AA_TRANSFER_CLASS_1"/>
    <property type="match status" value="1"/>
</dbReference>
<keyword evidence="3 4" id="KW-0808">Transferase</keyword>
<dbReference type="Gene3D" id="3.40.640.10">
    <property type="entry name" value="Type I PLP-dependent aspartate aminotransferase-like (Major domain)"/>
    <property type="match status" value="1"/>
</dbReference>
<sequence>MTTIHRGPQLPDFPWDSLADHAARARSHPDGVVDLSIGTPVDPVPAAVQAALTAVADQPGYPATHGTPALREAAVAALHRRHGVTGLDPDAVLPTIGSKELVGWLPTLLGIGAGDLVVIPELAYPTYEVGVRLAGATPVRANGLVSLGPQRPALIWLNSPANPTGQVLPVEHLRKVVDWARDRGAIVASDECYLNLGWDTEPVSILHPSVNQGRLDGLLAVHSLSKSANLAGYRAGFVTGDPELVAGLLQVRKHAGMIVPRPVQAAMTEALSNDSLVAEQRARYAARREVLRAALLAAGFTVDHSEAGLYLWATRGEDAWDTVGWLADRGILVAPGTFYGPTGTRHVRIGLTATDDRVAAAAHRLTAG</sequence>
<dbReference type="Pfam" id="PF00155">
    <property type="entry name" value="Aminotran_1_2"/>
    <property type="match status" value="1"/>
</dbReference>
<dbReference type="InterPro" id="IPR004839">
    <property type="entry name" value="Aminotransferase_I/II_large"/>
</dbReference>
<dbReference type="InterPro" id="IPR019880">
    <property type="entry name" value="OxyQ"/>
</dbReference>
<dbReference type="AlphaFoldDB" id="A0AAE3KG65"/>
<keyword evidence="2 4" id="KW-0032">Aminotransferase</keyword>
<keyword evidence="7" id="KW-1185">Reference proteome</keyword>
<dbReference type="InterPro" id="IPR015422">
    <property type="entry name" value="PyrdxlP-dep_Trfase_small"/>
</dbReference>
<comment type="caution">
    <text evidence="6">The sequence shown here is derived from an EMBL/GenBank/DDBJ whole genome shotgun (WGS) entry which is preliminary data.</text>
</comment>
<dbReference type="Gene3D" id="3.90.1150.10">
    <property type="entry name" value="Aspartate Aminotransferase, domain 1"/>
    <property type="match status" value="1"/>
</dbReference>
<dbReference type="InterPro" id="IPR004838">
    <property type="entry name" value="NHTrfase_class1_PyrdxlP-BS"/>
</dbReference>
<dbReference type="Proteomes" id="UP001206128">
    <property type="component" value="Unassembled WGS sequence"/>
</dbReference>
<proteinExistence type="inferred from homology"/>
<dbReference type="EMBL" id="JAMTCK010000005">
    <property type="protein sequence ID" value="MCP2165622.1"/>
    <property type="molecule type" value="Genomic_DNA"/>
</dbReference>
<evidence type="ECO:0000313" key="6">
    <source>
        <dbReference type="EMBL" id="MCP2165622.1"/>
    </source>
</evidence>
<accession>A0AAE3KG65</accession>
<dbReference type="InterPro" id="IPR015424">
    <property type="entry name" value="PyrdxlP-dep_Trfase"/>
</dbReference>
<feature type="domain" description="Aminotransferase class I/classII large" evidence="5">
    <location>
        <begin position="32"/>
        <end position="365"/>
    </location>
</feature>
<organism evidence="6 7">
    <name type="scientific">Goodfellowiella coeruleoviolacea</name>
    <dbReference type="NCBI Taxonomy" id="334858"/>
    <lineage>
        <taxon>Bacteria</taxon>
        <taxon>Bacillati</taxon>
        <taxon>Actinomycetota</taxon>
        <taxon>Actinomycetes</taxon>
        <taxon>Pseudonocardiales</taxon>
        <taxon>Pseudonocardiaceae</taxon>
        <taxon>Goodfellowiella</taxon>
    </lineage>
</organism>
<evidence type="ECO:0000256" key="2">
    <source>
        <dbReference type="ARBA" id="ARBA00022576"/>
    </source>
</evidence>
<dbReference type="EC" id="2.6.1.-" evidence="4"/>
<dbReference type="GO" id="GO:0008483">
    <property type="term" value="F:transaminase activity"/>
    <property type="evidence" value="ECO:0007669"/>
    <property type="project" value="UniProtKB-KW"/>
</dbReference>
<dbReference type="NCBIfam" id="TIGR03539">
    <property type="entry name" value="DapC_actino"/>
    <property type="match status" value="1"/>
</dbReference>
<evidence type="ECO:0000256" key="1">
    <source>
        <dbReference type="ARBA" id="ARBA00001933"/>
    </source>
</evidence>
<gene>
    <name evidence="6" type="ORF">LX83_002480</name>
</gene>
<evidence type="ECO:0000256" key="4">
    <source>
        <dbReference type="RuleBase" id="RU000481"/>
    </source>
</evidence>
<dbReference type="CDD" id="cd00609">
    <property type="entry name" value="AAT_like"/>
    <property type="match status" value="1"/>
</dbReference>
<dbReference type="GO" id="GO:0030170">
    <property type="term" value="F:pyridoxal phosphate binding"/>
    <property type="evidence" value="ECO:0007669"/>
    <property type="project" value="InterPro"/>
</dbReference>
<comment type="similarity">
    <text evidence="4">Belongs to the class-I pyridoxal-phosphate-dependent aminotransferase family.</text>
</comment>
<dbReference type="PANTHER" id="PTHR42832:SF3">
    <property type="entry name" value="L-GLUTAMINE--4-(METHYLSULFANYL)-2-OXOBUTANOATE AMINOTRANSFERASE"/>
    <property type="match status" value="1"/>
</dbReference>
<dbReference type="InterPro" id="IPR050881">
    <property type="entry name" value="LL-DAP_aminotransferase"/>
</dbReference>
<comment type="cofactor">
    <cofactor evidence="1 4">
        <name>pyridoxal 5'-phosphate</name>
        <dbReference type="ChEBI" id="CHEBI:597326"/>
    </cofactor>
</comment>
<dbReference type="PANTHER" id="PTHR42832">
    <property type="entry name" value="AMINO ACID AMINOTRANSFERASE"/>
    <property type="match status" value="1"/>
</dbReference>
<dbReference type="RefSeq" id="WP_308203959.1">
    <property type="nucleotide sequence ID" value="NZ_JAMTCK010000005.1"/>
</dbReference>
<dbReference type="InterPro" id="IPR015421">
    <property type="entry name" value="PyrdxlP-dep_Trfase_major"/>
</dbReference>
<name>A0AAE3KG65_9PSEU</name>
<protein>
    <recommendedName>
        <fullName evidence="4">Aminotransferase</fullName>
        <ecNumber evidence="4">2.6.1.-</ecNumber>
    </recommendedName>
</protein>
<evidence type="ECO:0000313" key="7">
    <source>
        <dbReference type="Proteomes" id="UP001206128"/>
    </source>
</evidence>
<dbReference type="SUPFAM" id="SSF53383">
    <property type="entry name" value="PLP-dependent transferases"/>
    <property type="match status" value="1"/>
</dbReference>
<evidence type="ECO:0000259" key="5">
    <source>
        <dbReference type="Pfam" id="PF00155"/>
    </source>
</evidence>